<sequence>MSKRPLANSSSDAPHSPSYDLERRLLQLFINLHASDPTHDILENPQKGSSDWRFTHRALSVRAGKTYVRISAPGFRIRCNHMSNLICVGCRDTAKFRSLRSLPVVVCALRRSI</sequence>
<dbReference type="AlphaFoldDB" id="A0A1E3QEF1"/>
<protein>
    <submittedName>
        <fullName evidence="1">Uncharacterized protein</fullName>
    </submittedName>
</protein>
<proteinExistence type="predicted"/>
<dbReference type="EMBL" id="KV454289">
    <property type="protein sequence ID" value="ODQ76073.1"/>
    <property type="molecule type" value="Genomic_DNA"/>
</dbReference>
<dbReference type="OrthoDB" id="10559703at2759"/>
<gene>
    <name evidence="1" type="ORF">LIPSTDRAFT_101381</name>
</gene>
<keyword evidence="2" id="KW-1185">Reference proteome</keyword>
<dbReference type="Proteomes" id="UP000094385">
    <property type="component" value="Unassembled WGS sequence"/>
</dbReference>
<reference evidence="1 2" key="1">
    <citation type="journal article" date="2016" name="Proc. Natl. Acad. Sci. U.S.A.">
        <title>Comparative genomics of biotechnologically important yeasts.</title>
        <authorList>
            <person name="Riley R."/>
            <person name="Haridas S."/>
            <person name="Wolfe K.H."/>
            <person name="Lopes M.R."/>
            <person name="Hittinger C.T."/>
            <person name="Goeker M."/>
            <person name="Salamov A.A."/>
            <person name="Wisecaver J.H."/>
            <person name="Long T.M."/>
            <person name="Calvey C.H."/>
            <person name="Aerts A.L."/>
            <person name="Barry K.W."/>
            <person name="Choi C."/>
            <person name="Clum A."/>
            <person name="Coughlan A.Y."/>
            <person name="Deshpande S."/>
            <person name="Douglass A.P."/>
            <person name="Hanson S.J."/>
            <person name="Klenk H.-P."/>
            <person name="LaButti K.M."/>
            <person name="Lapidus A."/>
            <person name="Lindquist E.A."/>
            <person name="Lipzen A.M."/>
            <person name="Meier-Kolthoff J.P."/>
            <person name="Ohm R.A."/>
            <person name="Otillar R.P."/>
            <person name="Pangilinan J.L."/>
            <person name="Peng Y."/>
            <person name="Rokas A."/>
            <person name="Rosa C.A."/>
            <person name="Scheuner C."/>
            <person name="Sibirny A.A."/>
            <person name="Slot J.C."/>
            <person name="Stielow J.B."/>
            <person name="Sun H."/>
            <person name="Kurtzman C.P."/>
            <person name="Blackwell M."/>
            <person name="Grigoriev I.V."/>
            <person name="Jeffries T.W."/>
        </authorList>
    </citation>
    <scope>NUCLEOTIDE SEQUENCE [LARGE SCALE GENOMIC DNA]</scope>
    <source>
        <strain evidence="1 2">NRRL Y-11557</strain>
    </source>
</reference>
<organism evidence="1 2">
    <name type="scientific">Lipomyces starkeyi NRRL Y-11557</name>
    <dbReference type="NCBI Taxonomy" id="675824"/>
    <lineage>
        <taxon>Eukaryota</taxon>
        <taxon>Fungi</taxon>
        <taxon>Dikarya</taxon>
        <taxon>Ascomycota</taxon>
        <taxon>Saccharomycotina</taxon>
        <taxon>Lipomycetes</taxon>
        <taxon>Lipomycetales</taxon>
        <taxon>Lipomycetaceae</taxon>
        <taxon>Lipomyces</taxon>
    </lineage>
</organism>
<name>A0A1E3QEF1_LIPST</name>
<evidence type="ECO:0000313" key="1">
    <source>
        <dbReference type="EMBL" id="ODQ76073.1"/>
    </source>
</evidence>
<accession>A0A1E3QEF1</accession>
<evidence type="ECO:0000313" key="2">
    <source>
        <dbReference type="Proteomes" id="UP000094385"/>
    </source>
</evidence>